<evidence type="ECO:0000313" key="1">
    <source>
        <dbReference type="EMBL" id="MDI6452462.1"/>
    </source>
</evidence>
<evidence type="ECO:0000313" key="2">
    <source>
        <dbReference type="Proteomes" id="UP001431532"/>
    </source>
</evidence>
<dbReference type="RefSeq" id="WP_282838877.1">
    <property type="nucleotide sequence ID" value="NZ_JASCXW010000005.1"/>
</dbReference>
<dbReference type="Gene3D" id="2.160.20.110">
    <property type="match status" value="2"/>
</dbReference>
<proteinExistence type="predicted"/>
<organism evidence="1 2">
    <name type="scientific">Peloplasma aerotolerans</name>
    <dbReference type="NCBI Taxonomy" id="3044389"/>
    <lineage>
        <taxon>Bacteria</taxon>
        <taxon>Bacillati</taxon>
        <taxon>Mycoplasmatota</taxon>
        <taxon>Mollicutes</taxon>
        <taxon>Acholeplasmatales</taxon>
        <taxon>Acholeplasmataceae</taxon>
        <taxon>Peloplasma</taxon>
    </lineage>
</organism>
<dbReference type="EMBL" id="JASCXW010000005">
    <property type="protein sequence ID" value="MDI6452462.1"/>
    <property type="molecule type" value="Genomic_DNA"/>
</dbReference>
<accession>A0AAW6U3H9</accession>
<comment type="caution">
    <text evidence="1">The sequence shown here is derived from an EMBL/GenBank/DDBJ whole genome shotgun (WGS) entry which is preliminary data.</text>
</comment>
<keyword evidence="2" id="KW-1185">Reference proteome</keyword>
<gene>
    <name evidence="1" type="ORF">QJ521_02690</name>
</gene>
<sequence>MTKTIVKKIVLLVFVVVSLFLFINSVGLSKIGAYDVQMFSPWKGNDLDFSHLEDIPFESSYQPFKTIIESTQEVNMNHYYVIEDAYDLYKLSELSLGEDKITYLSLNYVLGNNIDYYDTVLENINHRFHPIGFIEPFVGTFDGQGFEISNLYFQTILDEETYNNQYSGLRFFSMFSKVGIQGTIKNLGLINPIIIQPIEWGIMDHASALVGENYGHIENVYLIDTRMETAGFHVEGAFHVSGMISINQGTVSNAFIATPYVKSNAVVNLQSINVFMHQNYGIVTQSYYDQSIYGDINGLTNHVVGLSTEDFQDDAYFSNAWYFNDHYLGLTLQVYEESQASLNHTYPILQGLSYDQGVLQISNAIEFNYMNKLLVLSGFFRSRHYQVVKDIDMNQIARGAYRGASVGFNGEFSSALRTPQSSLYERSIDQGGDLNYHTVIGLKICHASEVGNFSSYAMFASLFGIVRNVNFVRFEITTNDLQTHTNKTKILIGTIAGQMNNGRIENVHILGDIDIISIQTSTTRIYAGGVIGEGSGTIKNVSTKGTITHGVQIYASKNNESSTAGIIAKSNGITIENLINSFDVMGMSYSNHVSSKHYVSGVIGYGKVNSLTKVVNLGHIKSHDVLGYMDTLYISGIIGLQMSQNNEIEKVYNQGSITTYMTNPMTLSLSGFGSVDGSLDASESTYLYRSLTNNGIISLNHPNGNQFTELELSEMDIKISSLIIADAVDASFYGLFNERSISLDLSLIDAYSSNLIISNSNKSSITQSYNTGNITLTSENTIVKENIRVSGNILGSNISMTHLRNEGNINVSFNNASLNNNGQLYVFGLFEDVSQDMTANDGFNGGDITISKAPSVDVYHDIWVSGIGYKHSNTNYMDEHHIDPTSIQITDITGSMNHFINDGDLSIVGDYHSSTRASGILLHNYGLLTKAINLGSIQNKNNLQVLNHEVESSGIVYMMIGAYAQVKDSANYGDIVSVSTTDQGYTSASGIVGRNDRLENLSYTTQGTNHKYAKILFSINYGDVYAYSGVDESTYTITNETRSKASGIFGQGLLSIVNVINYGDTFSKYLAAGIFGFVDFPKFGEIAKTQVYLANAINYGKVRAITSYDGTFNIDMTSYPMRTSYNAFSSFIGKYHTGTSSWEFLSVSSSALYPIDNINFGYIVNFDDLGNMLGNAPQFTLADNLADNGIGNSDLLAIINKFSTTNDTDSSKEPFKLFYVGTHPKGSNYGKAIHSYLLDETSFGIFNTNFILKTPPVSFTGTDQYLRNYISYVPIDKANSVLIDQLESNTTQEYMGLYVLTSSRGVANGIYMPDHMDLEALHPYYGEIEDTTWLGDTSDTNSVIYKLTHGMRQIQVSYATTIYDLEIMQVDESGNPIQNGLSLQKPIIDEQRGLITYYLPSNAQILNHLTSQTKSTYSFVEASQGMEGVRKVPYVYDEASQTWSYKYVGDYQKVGYYYEEIGPYHSTGTVNLTFSVDPILIESKNSENYVTNATYTYQTQEAESILNQVFKHLPHYQRYVSHNFWWTQTGHTVTGISTVLGSYGAYKRVVEPYPASIYGDGVYEYVGPHEAIVTYMRSESETMTIFEDAGVYFKASTATGSYVIADGASLLNNGMPQLELITIPKSFGAYDVIHDSTNDDLIDSLESHYGKVRIYSSNYESADPQTYRDYDIRIIRTADQSLIDIESLHVNGIDAIPTVTDFRDITSTVDINFISDGSNGVLSVRYQTMNMATGYNILSLVSLYDEITSNMIESDLYLLHKGVVENTNVFNNLTGVWGNGYVTYDFEVTDLLPSGSYRLELELVTGEVATIFFEKIESSNGFIVEFNYQNEVIHPDGLIEISMIPYGIFYDVSDARTEIVNFSNLSSLSNIDYLDIENNIPSYLNHLVISPFSTLISIDLSIAQIGGYKYQYDILYTIEAEDGTLSGFTHRLLEYDINPNPIYIYNNGGEVDLPFDELVIGYMDAPTVRVEFNLTNVYLPDTQTLNVSSSMTPTDQTIGYPDVDFFITYLGGIGYSVDFNQNMPLGYYEFNYVYTSEVSLWGELLLWTFEFEEVTVLKVKNSDSLLKNILFVSDSIFTGFNTIVDIAEMTVETYVGYLENPETRKMTVLPTKGIYYGDYDHYPIYWIVGQVQKTNLTVYQPSFELPNGAVIRKVVDFMNVGIEYQSEELTADFSPVGDMLNYILYRVYAHDFDDYPTHYTDYYVAVQDITNNIRFNLTVENDTNYPFSEIYIKVNVCQVEVGYTGICSQKDRILGMGVFSHYNQSTEQFENNQFQTTMYGTYVIEAVLPKGFTFTLRVQDVEVPGRSFYLEDSLLPRKYYITLTIIEDGTPIQWGQEEIIDYVPNSN</sequence>
<dbReference type="Proteomes" id="UP001431532">
    <property type="component" value="Unassembled WGS sequence"/>
</dbReference>
<name>A0AAW6U3H9_9MOLU</name>
<protein>
    <submittedName>
        <fullName evidence="1">Uncharacterized protein</fullName>
    </submittedName>
</protein>
<reference evidence="1" key="1">
    <citation type="submission" date="2023-05" db="EMBL/GenBank/DDBJ databases">
        <title>Mariniplasma microaerophilum sp. nov., a novel anaerobic mollicute isolated from terrestrial mud volcano, Taman Peninsula, Russia.</title>
        <authorList>
            <person name="Khomyakova M.A."/>
            <person name="Merkel A.Y."/>
            <person name="Slobodkin A.I."/>
        </authorList>
    </citation>
    <scope>NUCLEOTIDE SEQUENCE</scope>
    <source>
        <strain evidence="1">M4Ah</strain>
    </source>
</reference>